<name>A0ABP8EC39_9FLAO</name>
<evidence type="ECO:0000313" key="2">
    <source>
        <dbReference type="Proteomes" id="UP001500027"/>
    </source>
</evidence>
<evidence type="ECO:0000313" key="1">
    <source>
        <dbReference type="EMBL" id="GAA4269680.1"/>
    </source>
</evidence>
<dbReference type="RefSeq" id="WP_139000425.1">
    <property type="nucleotide sequence ID" value="NZ_BAABAV010000001.1"/>
</dbReference>
<dbReference type="EMBL" id="BAABAV010000001">
    <property type="protein sequence ID" value="GAA4269680.1"/>
    <property type="molecule type" value="Genomic_DNA"/>
</dbReference>
<comment type="caution">
    <text evidence="1">The sequence shown here is derived from an EMBL/GenBank/DDBJ whole genome shotgun (WGS) entry which is preliminary data.</text>
</comment>
<sequence>MKANYKNIIFYILLSFITSSCEDVIEVDVPSSSPKLVIEASINWFRNFNGISQNIKLSLTAPFFNNDIPPANGATVIITDGSNNIYNFIEDGNTGIYWNNSFNPVINQTYNLSVTYNGETYQANETLKSVSSITRVEQKNNGGFSGDEIELKAYYTDPEDEENYYLFEFINVKTGAIDLEVYDDEFTNGNEIFGFYSEEDLESGDEIDIRIYGVSERFYEFMFILLQQNDEDGGDPFEVQPATIRGNCVNTTNPENFPLGFFRVSQADAFNYFIE</sequence>
<dbReference type="Pfam" id="PF14054">
    <property type="entry name" value="DUF4249"/>
    <property type="match status" value="1"/>
</dbReference>
<dbReference type="InterPro" id="IPR025345">
    <property type="entry name" value="DUF4249"/>
</dbReference>
<gene>
    <name evidence="1" type="ORF">GCM10022257_17810</name>
</gene>
<reference evidence="2" key="1">
    <citation type="journal article" date="2019" name="Int. J. Syst. Evol. Microbiol.">
        <title>The Global Catalogue of Microorganisms (GCM) 10K type strain sequencing project: providing services to taxonomists for standard genome sequencing and annotation.</title>
        <authorList>
            <consortium name="The Broad Institute Genomics Platform"/>
            <consortium name="The Broad Institute Genome Sequencing Center for Infectious Disease"/>
            <person name="Wu L."/>
            <person name="Ma J."/>
        </authorList>
    </citation>
    <scope>NUCLEOTIDE SEQUENCE [LARGE SCALE GENOMIC DNA]</scope>
    <source>
        <strain evidence="2">JCM 17452</strain>
    </source>
</reference>
<dbReference type="Proteomes" id="UP001500027">
    <property type="component" value="Unassembled WGS sequence"/>
</dbReference>
<organism evidence="1 2">
    <name type="scientific">Hyunsoonleella aestuarii</name>
    <dbReference type="NCBI Taxonomy" id="912802"/>
    <lineage>
        <taxon>Bacteria</taxon>
        <taxon>Pseudomonadati</taxon>
        <taxon>Bacteroidota</taxon>
        <taxon>Flavobacteriia</taxon>
        <taxon>Flavobacteriales</taxon>
        <taxon>Flavobacteriaceae</taxon>
    </lineage>
</organism>
<protein>
    <submittedName>
        <fullName evidence="1">DUF4249 domain-containing protein</fullName>
    </submittedName>
</protein>
<proteinExistence type="predicted"/>
<dbReference type="PROSITE" id="PS51257">
    <property type="entry name" value="PROKAR_LIPOPROTEIN"/>
    <property type="match status" value="1"/>
</dbReference>
<accession>A0ABP8EC39</accession>
<keyword evidence="2" id="KW-1185">Reference proteome</keyword>